<proteinExistence type="predicted"/>
<accession>G3HI45</accession>
<gene>
    <name evidence="1" type="ORF">I79_010310</name>
</gene>
<evidence type="ECO:0000313" key="1">
    <source>
        <dbReference type="EMBL" id="EGW05113.1"/>
    </source>
</evidence>
<dbReference type="AlphaFoldDB" id="G3HI45"/>
<dbReference type="InParanoid" id="G3HI45"/>
<dbReference type="Proteomes" id="UP000001075">
    <property type="component" value="Unassembled WGS sequence"/>
</dbReference>
<protein>
    <submittedName>
        <fullName evidence="1">Uncharacterized protein</fullName>
    </submittedName>
</protein>
<dbReference type="EMBL" id="JH000397">
    <property type="protein sequence ID" value="EGW05113.1"/>
    <property type="molecule type" value="Genomic_DNA"/>
</dbReference>
<sequence length="123" mass="12896">MPSVPGCFAFARLCLLSPGKGILEDELRWAGSGRTLGVPRAFGYAKEEGVIGLDSSTSLPPAMVKSQGAQRPSLHWRDANKKRMSGEEKNYNSQHAVRSVAPGEAGCALELALSPESGPTAAG</sequence>
<dbReference type="GlyGen" id="G3HI45">
    <property type="glycosylation" value="1 site"/>
</dbReference>
<evidence type="ECO:0000313" key="2">
    <source>
        <dbReference type="Proteomes" id="UP000001075"/>
    </source>
</evidence>
<reference evidence="2" key="1">
    <citation type="journal article" date="2011" name="Nat. Biotechnol.">
        <title>The genomic sequence of the Chinese hamster ovary (CHO)-K1 cell line.</title>
        <authorList>
            <person name="Xu X."/>
            <person name="Nagarajan H."/>
            <person name="Lewis N.E."/>
            <person name="Pan S."/>
            <person name="Cai Z."/>
            <person name="Liu X."/>
            <person name="Chen W."/>
            <person name="Xie M."/>
            <person name="Wang W."/>
            <person name="Hammond S."/>
            <person name="Andersen M.R."/>
            <person name="Neff N."/>
            <person name="Passarelli B."/>
            <person name="Koh W."/>
            <person name="Fan H.C."/>
            <person name="Wang J."/>
            <person name="Gui Y."/>
            <person name="Lee K.H."/>
            <person name="Betenbaugh M.J."/>
            <person name="Quake S.R."/>
            <person name="Famili I."/>
            <person name="Palsson B.O."/>
            <person name="Wang J."/>
        </authorList>
    </citation>
    <scope>NUCLEOTIDE SEQUENCE [LARGE SCALE GENOMIC DNA]</scope>
    <source>
        <strain evidence="2">CHO K1 cell line</strain>
    </source>
</reference>
<organism evidence="1 2">
    <name type="scientific">Cricetulus griseus</name>
    <name type="common">Chinese hamster</name>
    <name type="synonym">Cricetulus barabensis griseus</name>
    <dbReference type="NCBI Taxonomy" id="10029"/>
    <lineage>
        <taxon>Eukaryota</taxon>
        <taxon>Metazoa</taxon>
        <taxon>Chordata</taxon>
        <taxon>Craniata</taxon>
        <taxon>Vertebrata</taxon>
        <taxon>Euteleostomi</taxon>
        <taxon>Mammalia</taxon>
        <taxon>Eutheria</taxon>
        <taxon>Euarchontoglires</taxon>
        <taxon>Glires</taxon>
        <taxon>Rodentia</taxon>
        <taxon>Myomorpha</taxon>
        <taxon>Muroidea</taxon>
        <taxon>Cricetidae</taxon>
        <taxon>Cricetinae</taxon>
        <taxon>Cricetulus</taxon>
    </lineage>
</organism>
<name>G3HI45_CRIGR</name>